<dbReference type="Proteomes" id="UP001221150">
    <property type="component" value="Unassembled WGS sequence"/>
</dbReference>
<name>A0ABT6AEK2_9ACTN</name>
<comment type="caution">
    <text evidence="1">The sequence shown here is derived from an EMBL/GenBank/DDBJ whole genome shotgun (WGS) entry which is preliminary data.</text>
</comment>
<evidence type="ECO:0000313" key="1">
    <source>
        <dbReference type="EMBL" id="MDF3303076.1"/>
    </source>
</evidence>
<sequence length="61" mass="6827">MLSTLLRAARARLFPPLWNATYSCGRCGLYIKITNHPDRDRVAALLRVAHGHPCKPKSKAL</sequence>
<organism evidence="1 2">
    <name type="scientific">Streptomyces tropicalis</name>
    <dbReference type="NCBI Taxonomy" id="3034234"/>
    <lineage>
        <taxon>Bacteria</taxon>
        <taxon>Bacillati</taxon>
        <taxon>Actinomycetota</taxon>
        <taxon>Actinomycetes</taxon>
        <taxon>Kitasatosporales</taxon>
        <taxon>Streptomycetaceae</taxon>
        <taxon>Streptomyces</taxon>
    </lineage>
</organism>
<proteinExistence type="predicted"/>
<keyword evidence="2" id="KW-1185">Reference proteome</keyword>
<dbReference type="PROSITE" id="PS51257">
    <property type="entry name" value="PROKAR_LIPOPROTEIN"/>
    <property type="match status" value="1"/>
</dbReference>
<evidence type="ECO:0000313" key="2">
    <source>
        <dbReference type="Proteomes" id="UP001221150"/>
    </source>
</evidence>
<reference evidence="1 2" key="1">
    <citation type="submission" date="2023-03" db="EMBL/GenBank/DDBJ databases">
        <title>Draft genome sequence of Streptomyces sp. K1PA1 isolated from peat swamp forest in Thailand.</title>
        <authorList>
            <person name="Klaysubun C."/>
            <person name="Duangmal K."/>
        </authorList>
    </citation>
    <scope>NUCLEOTIDE SEQUENCE [LARGE SCALE GENOMIC DNA]</scope>
    <source>
        <strain evidence="1 2">K1PA1</strain>
    </source>
</reference>
<accession>A0ABT6AEK2</accession>
<protein>
    <submittedName>
        <fullName evidence="1">Uncharacterized protein</fullName>
    </submittedName>
</protein>
<gene>
    <name evidence="1" type="ORF">P3H78_31580</name>
</gene>
<dbReference type="EMBL" id="JARJBB010000038">
    <property type="protein sequence ID" value="MDF3303076.1"/>
    <property type="molecule type" value="Genomic_DNA"/>
</dbReference>
<dbReference type="RefSeq" id="WP_276112619.1">
    <property type="nucleotide sequence ID" value="NZ_JARJBB010000038.1"/>
</dbReference>